<dbReference type="InterPro" id="IPR006671">
    <property type="entry name" value="Cyclin_N"/>
</dbReference>
<feature type="region of interest" description="Disordered" evidence="4">
    <location>
        <begin position="1"/>
        <end position="85"/>
    </location>
</feature>
<dbReference type="CDD" id="cd20546">
    <property type="entry name" value="CYCLIN_SpCG1C_ScCTK2-like_rpt2"/>
    <property type="match status" value="1"/>
</dbReference>
<dbReference type="Gene3D" id="1.10.472.10">
    <property type="entry name" value="Cyclin-like"/>
    <property type="match status" value="2"/>
</dbReference>
<dbReference type="SUPFAM" id="SSF47954">
    <property type="entry name" value="Cyclin-like"/>
    <property type="match status" value="2"/>
</dbReference>
<dbReference type="InterPro" id="IPR013763">
    <property type="entry name" value="Cyclin-like_dom"/>
</dbReference>
<evidence type="ECO:0000256" key="2">
    <source>
        <dbReference type="ARBA" id="ARBA00014912"/>
    </source>
</evidence>
<dbReference type="OrthoDB" id="25002at2759"/>
<evidence type="ECO:0000313" key="6">
    <source>
        <dbReference type="EMBL" id="RKU46084.1"/>
    </source>
</evidence>
<dbReference type="InterPro" id="IPR043198">
    <property type="entry name" value="Cyclin/Ssn8"/>
</dbReference>
<reference evidence="6 7" key="1">
    <citation type="submission" date="2018-08" db="EMBL/GenBank/DDBJ databases">
        <title>Draft genome of the lignicolous fungus Coniochaeta pulveracea.</title>
        <authorList>
            <person name="Borstlap C.J."/>
            <person name="De Witt R.N."/>
            <person name="Botha A."/>
            <person name="Volschenk H."/>
        </authorList>
    </citation>
    <scope>NUCLEOTIDE SEQUENCE [LARGE SCALE GENOMIC DNA]</scope>
    <source>
        <strain evidence="6 7">CAB683</strain>
    </source>
</reference>
<keyword evidence="7" id="KW-1185">Reference proteome</keyword>
<feature type="compositionally biased region" description="Pro residues" evidence="4">
    <location>
        <begin position="18"/>
        <end position="27"/>
    </location>
</feature>
<proteinExistence type="inferred from homology"/>
<dbReference type="Proteomes" id="UP000275385">
    <property type="component" value="Unassembled WGS sequence"/>
</dbReference>
<evidence type="ECO:0000256" key="3">
    <source>
        <dbReference type="RuleBase" id="RU000383"/>
    </source>
</evidence>
<gene>
    <name evidence="6" type="ORF">DL546_004775</name>
</gene>
<feature type="compositionally biased region" description="Pro residues" evidence="4">
    <location>
        <begin position="41"/>
        <end position="50"/>
    </location>
</feature>
<evidence type="ECO:0000259" key="5">
    <source>
        <dbReference type="SMART" id="SM00385"/>
    </source>
</evidence>
<protein>
    <recommendedName>
        <fullName evidence="2">RNA polymerase II holoenzyme cyclin-like subunit</fullName>
    </recommendedName>
</protein>
<accession>A0A420YE10</accession>
<dbReference type="PANTHER" id="PTHR10026">
    <property type="entry name" value="CYCLIN"/>
    <property type="match status" value="1"/>
</dbReference>
<feature type="domain" description="Cyclin-like" evidence="5">
    <location>
        <begin position="237"/>
        <end position="323"/>
    </location>
</feature>
<evidence type="ECO:0000313" key="7">
    <source>
        <dbReference type="Proteomes" id="UP000275385"/>
    </source>
</evidence>
<feature type="compositionally biased region" description="Polar residues" evidence="4">
    <location>
        <begin position="397"/>
        <end position="414"/>
    </location>
</feature>
<comment type="caution">
    <text evidence="6">The sequence shown here is derived from an EMBL/GenBank/DDBJ whole genome shotgun (WGS) entry which is preliminary data.</text>
</comment>
<keyword evidence="3" id="KW-0195">Cyclin</keyword>
<dbReference type="GO" id="GO:0006357">
    <property type="term" value="P:regulation of transcription by RNA polymerase II"/>
    <property type="evidence" value="ECO:0007669"/>
    <property type="project" value="InterPro"/>
</dbReference>
<dbReference type="FunFam" id="1.10.472.10:FF:000072">
    <property type="entry name" value="Cyclin Pch1"/>
    <property type="match status" value="1"/>
</dbReference>
<feature type="compositionally biased region" description="Basic and acidic residues" evidence="4">
    <location>
        <begin position="1"/>
        <end position="14"/>
    </location>
</feature>
<feature type="compositionally biased region" description="Basic and acidic residues" evidence="4">
    <location>
        <begin position="427"/>
        <end position="462"/>
    </location>
</feature>
<comment type="similarity">
    <text evidence="1">Belongs to the cyclin family. Cyclin C subfamily.</text>
</comment>
<dbReference type="SMART" id="SM00385">
    <property type="entry name" value="CYCLIN"/>
    <property type="match status" value="2"/>
</dbReference>
<dbReference type="EMBL" id="QVQW01000016">
    <property type="protein sequence ID" value="RKU46084.1"/>
    <property type="molecule type" value="Genomic_DNA"/>
</dbReference>
<feature type="domain" description="Cyclin-like" evidence="5">
    <location>
        <begin position="120"/>
        <end position="224"/>
    </location>
</feature>
<dbReference type="InterPro" id="IPR036915">
    <property type="entry name" value="Cyclin-like_sf"/>
</dbReference>
<dbReference type="STRING" id="177199.A0A420YE10"/>
<name>A0A420YE10_9PEZI</name>
<dbReference type="Pfam" id="PF00134">
    <property type="entry name" value="Cyclin_N"/>
    <property type="match status" value="1"/>
</dbReference>
<evidence type="ECO:0000256" key="4">
    <source>
        <dbReference type="SAM" id="MobiDB-lite"/>
    </source>
</evidence>
<feature type="compositionally biased region" description="Polar residues" evidence="4">
    <location>
        <begin position="361"/>
        <end position="389"/>
    </location>
</feature>
<organism evidence="6 7">
    <name type="scientific">Coniochaeta pulveracea</name>
    <dbReference type="NCBI Taxonomy" id="177199"/>
    <lineage>
        <taxon>Eukaryota</taxon>
        <taxon>Fungi</taxon>
        <taxon>Dikarya</taxon>
        <taxon>Ascomycota</taxon>
        <taxon>Pezizomycotina</taxon>
        <taxon>Sordariomycetes</taxon>
        <taxon>Sordariomycetidae</taxon>
        <taxon>Coniochaetales</taxon>
        <taxon>Coniochaetaceae</taxon>
        <taxon>Coniochaeta</taxon>
    </lineage>
</organism>
<dbReference type="AlphaFoldDB" id="A0A420YE10"/>
<feature type="region of interest" description="Disordered" evidence="4">
    <location>
        <begin position="328"/>
        <end position="475"/>
    </location>
</feature>
<sequence>MSSVDRWRPPRVEAYKPPGLPPKPPVPLEQAPRSPAQSQRPIPPAVPSPPTTQSSRMTPPRPASRRSATSPPRRESTPQNSQQRRANQWFFTASEAVSTPSVIDGMSPQEERLRRAKGVNFVYQAGILLDLPQLTLWVAGVFFHRFYMRYSMDETKGGVHHYNIAATALFLANKTEENCRKTRDLIVAVAKVAQKNPKLIIDEQSKEYWRWRDSILAYEELMLEMLTFDLMVEHPYHRLFDQLTTLNLHHNKRMRDAAWTFLNDCCLTVIPLLMEAREIATSAIFFAATVTNIQISDVNGRPWWIALGGSPEKISKACHTLAEFLKENPLQKKQQPGVPGSPVFSLESTRRSGEDIPPPSHSQTNDDASRTGTPALTTQSQDRGPSQEPSKAGSRSLLETDQPTVRDTSQNPGNSDAGLKAAANTLDVHEGRPNGFPEGKRKAAEDELHVEQEGRASKRARADEDDDGGESIVQD</sequence>
<evidence type="ECO:0000256" key="1">
    <source>
        <dbReference type="ARBA" id="ARBA00008638"/>
    </source>
</evidence>
<dbReference type="GO" id="GO:0016538">
    <property type="term" value="F:cyclin-dependent protein serine/threonine kinase regulator activity"/>
    <property type="evidence" value="ECO:0007669"/>
    <property type="project" value="InterPro"/>
</dbReference>